<proteinExistence type="predicted"/>
<dbReference type="RefSeq" id="WP_008845587.1">
    <property type="nucleotide sequence ID" value="NZ_BAEN01000061.1"/>
</dbReference>
<dbReference type="OrthoDB" id="8432393at2"/>
<dbReference type="InterPro" id="IPR043128">
    <property type="entry name" value="Rev_trsase/Diguanyl_cyclase"/>
</dbReference>
<protein>
    <recommendedName>
        <fullName evidence="5">GGDEF domain-containing protein</fullName>
    </recommendedName>
</protein>
<dbReference type="EMBL" id="BAEN01000061">
    <property type="protein sequence ID" value="GAC15782.1"/>
    <property type="molecule type" value="Genomic_DNA"/>
</dbReference>
<gene>
    <name evidence="3" type="ORF">GLIP_3161</name>
</gene>
<name>K6YC76_9ALTE</name>
<dbReference type="InterPro" id="IPR000160">
    <property type="entry name" value="GGDEF_dom"/>
</dbReference>
<evidence type="ECO:0008006" key="5">
    <source>
        <dbReference type="Google" id="ProtNLM"/>
    </source>
</evidence>
<dbReference type="Gene3D" id="3.30.70.270">
    <property type="match status" value="1"/>
</dbReference>
<dbReference type="Pfam" id="PF18551">
    <property type="entry name" value="TackOD1"/>
    <property type="match status" value="1"/>
</dbReference>
<dbReference type="InterPro" id="IPR040572">
    <property type="entry name" value="TackOD1"/>
</dbReference>
<organism evidence="3 4">
    <name type="scientific">Aliiglaciecola lipolytica E3</name>
    <dbReference type="NCBI Taxonomy" id="1127673"/>
    <lineage>
        <taxon>Bacteria</taxon>
        <taxon>Pseudomonadati</taxon>
        <taxon>Pseudomonadota</taxon>
        <taxon>Gammaproteobacteria</taxon>
        <taxon>Alteromonadales</taxon>
        <taxon>Alteromonadaceae</taxon>
        <taxon>Aliiglaciecola</taxon>
    </lineage>
</organism>
<dbReference type="Proteomes" id="UP000006334">
    <property type="component" value="Unassembled WGS sequence"/>
</dbReference>
<accession>K6YC76</accession>
<sequence length="470" mass="53158">MRTPFYFSRNNAASPLAAVGTFNLAEISTYDLASISCFLVDGKSASEAIDNIGAIRQHDNPLIYLKPIVLIGNMNTLIKTVEENVDHSASVEQFSPEYLDNLSASFETINQWIDAIPDVATVSDSSSRFKTLRLMASRDLKITPYYTVEHHNGFNYPKLKPLFAKKDNSIERTLEFLEQQQLITAKLKRRAHFCPHCDCAFLNFKETCPDCQSDNIETDELIHHFKCGHTDSAAKFKHFNKMQCPKCDNDLKHIGVDYDKPSTFHECNECSHTFQDPRVLADCYNCHRTMEPDNLDLRDINEYEVSALGKNAAIFGLDALFTSILSTDLNLYAQDEFKNFLAVERSRIKRYKLSQSSIALIHLGNLESLFETLGKKAEQVFKELSVVFKSVFRESDVISARNESVFCVLMTETSETNANLAISRLSASVDDLFKTNSNIDLLISSAIYNVVEFDSLEDQLDLFLAEKSSL</sequence>
<comment type="caution">
    <text evidence="3">The sequence shown here is derived from an EMBL/GenBank/DDBJ whole genome shotgun (WGS) entry which is preliminary data.</text>
</comment>
<dbReference type="AlphaFoldDB" id="K6YC76"/>
<dbReference type="eggNOG" id="COG3706">
    <property type="taxonomic scope" value="Bacteria"/>
</dbReference>
<feature type="domain" description="Thaumarchaeal output" evidence="2">
    <location>
        <begin position="123"/>
        <end position="305"/>
    </location>
</feature>
<dbReference type="STRING" id="1127673.GLIP_3161"/>
<evidence type="ECO:0000313" key="3">
    <source>
        <dbReference type="EMBL" id="GAC15782.1"/>
    </source>
</evidence>
<reference evidence="3 4" key="1">
    <citation type="journal article" date="2017" name="Antonie Van Leeuwenhoek">
        <title>Rhizobium rhizosphaerae sp. nov., a novel species isolated from rice rhizosphere.</title>
        <authorList>
            <person name="Zhao J.J."/>
            <person name="Zhang J."/>
            <person name="Zhang R.J."/>
            <person name="Zhang C.W."/>
            <person name="Yin H.Q."/>
            <person name="Zhang X.X."/>
        </authorList>
    </citation>
    <scope>NUCLEOTIDE SEQUENCE [LARGE SCALE GENOMIC DNA]</scope>
    <source>
        <strain evidence="3 4">E3</strain>
    </source>
</reference>
<evidence type="ECO:0000259" key="1">
    <source>
        <dbReference type="Pfam" id="PF00990"/>
    </source>
</evidence>
<dbReference type="Pfam" id="PF00990">
    <property type="entry name" value="GGDEF"/>
    <property type="match status" value="1"/>
</dbReference>
<evidence type="ECO:0000313" key="4">
    <source>
        <dbReference type="Proteomes" id="UP000006334"/>
    </source>
</evidence>
<feature type="domain" description="GGDEF" evidence="1">
    <location>
        <begin position="331"/>
        <end position="434"/>
    </location>
</feature>
<keyword evidence="4" id="KW-1185">Reference proteome</keyword>
<evidence type="ECO:0000259" key="2">
    <source>
        <dbReference type="Pfam" id="PF18551"/>
    </source>
</evidence>